<name>A0A8B8BCE9_CRAVI</name>
<evidence type="ECO:0000313" key="2">
    <source>
        <dbReference type="RefSeq" id="XP_022301095.1"/>
    </source>
</evidence>
<dbReference type="RefSeq" id="XP_022301095.1">
    <property type="nucleotide sequence ID" value="XM_022445387.1"/>
</dbReference>
<dbReference type="Proteomes" id="UP000694844">
    <property type="component" value="Chromosome 8"/>
</dbReference>
<reference evidence="2" key="1">
    <citation type="submission" date="2025-08" db="UniProtKB">
        <authorList>
            <consortium name="RefSeq"/>
        </authorList>
    </citation>
    <scope>IDENTIFICATION</scope>
    <source>
        <tissue evidence="2">Whole sample</tissue>
    </source>
</reference>
<evidence type="ECO:0000313" key="1">
    <source>
        <dbReference type="Proteomes" id="UP000694844"/>
    </source>
</evidence>
<gene>
    <name evidence="2" type="primary">LOC111109306</name>
</gene>
<dbReference type="AlphaFoldDB" id="A0A8B8BCE9"/>
<dbReference type="OrthoDB" id="8446690at2759"/>
<accession>A0A8B8BCE9</accession>
<sequence length="303" mass="32859">MSSDYWQCTSGCLGTVNLASVNYICTGASVTENWEQGENTFTYTFPGIGPYTVEYTGGDWVTLDFGSPGRWSVGTVVYLANRSDTHLANRSPVTAAKPLYIVQYGCETALRIPVADDDGDIVRCRWSEGSECVSICNALPLATLDSNTCIISFPANFTRNGRFAVAVSVEDFPKSNISIGSELYTPSTNISTVNLQFLVKTPQVSGNCTEKPRFVVPTPEQGSLLQTSYLDIFNVSFYVNSIQRITKIDITAPAGMTHTSLESVPSLPGSVFVTATWKPTLNQVGTHIVCAIAEDISGFKTLY</sequence>
<dbReference type="KEGG" id="cvn:111109306"/>
<organism evidence="1 2">
    <name type="scientific">Crassostrea virginica</name>
    <name type="common">Eastern oyster</name>
    <dbReference type="NCBI Taxonomy" id="6565"/>
    <lineage>
        <taxon>Eukaryota</taxon>
        <taxon>Metazoa</taxon>
        <taxon>Spiralia</taxon>
        <taxon>Lophotrochozoa</taxon>
        <taxon>Mollusca</taxon>
        <taxon>Bivalvia</taxon>
        <taxon>Autobranchia</taxon>
        <taxon>Pteriomorphia</taxon>
        <taxon>Ostreida</taxon>
        <taxon>Ostreoidea</taxon>
        <taxon>Ostreidae</taxon>
        <taxon>Crassostrea</taxon>
    </lineage>
</organism>
<dbReference type="GeneID" id="111109306"/>
<keyword evidence="1" id="KW-1185">Reference proteome</keyword>
<proteinExistence type="predicted"/>
<protein>
    <submittedName>
        <fullName evidence="2">Uncharacterized protein LOC111109306</fullName>
    </submittedName>
</protein>